<dbReference type="SUPFAM" id="SSF52141">
    <property type="entry name" value="Uracil-DNA glycosylase-like"/>
    <property type="match status" value="1"/>
</dbReference>
<reference evidence="2 3" key="1">
    <citation type="submission" date="2019-08" db="EMBL/GenBank/DDBJ databases">
        <title>Pelomicrobium methylotrophicum gen. nov., sp. nov. a moderately thermophilic, facultatively anaerobic, lithoautotrophic and methylotrophic bacterium isolated from a terrestrial mud volcano.</title>
        <authorList>
            <person name="Slobodkina G.B."/>
            <person name="Merkel A.Y."/>
            <person name="Slobodkin A.I."/>
        </authorList>
    </citation>
    <scope>NUCLEOTIDE SEQUENCE [LARGE SCALE GENOMIC DNA]</scope>
    <source>
        <strain evidence="2 3">SM250</strain>
    </source>
</reference>
<evidence type="ECO:0000259" key="1">
    <source>
        <dbReference type="Pfam" id="PF03167"/>
    </source>
</evidence>
<feature type="domain" description="Uracil-DNA glycosylase-like" evidence="1">
    <location>
        <begin position="2"/>
        <end position="39"/>
    </location>
</feature>
<evidence type="ECO:0000313" key="2">
    <source>
        <dbReference type="EMBL" id="TXF11655.1"/>
    </source>
</evidence>
<keyword evidence="3" id="KW-1185">Reference proteome</keyword>
<dbReference type="Pfam" id="PF03167">
    <property type="entry name" value="UDG"/>
    <property type="match status" value="1"/>
</dbReference>
<dbReference type="OrthoDB" id="5290748at2"/>
<dbReference type="Gene3D" id="3.40.470.10">
    <property type="entry name" value="Uracil-DNA glycosylase-like domain"/>
    <property type="match status" value="1"/>
</dbReference>
<dbReference type="AlphaFoldDB" id="A0A5C7EX78"/>
<sequence length="41" mass="4486">MLAIGEAPGAEEDEIGEGFVGQAGRVLDAMLWRRGLERNRD</sequence>
<comment type="caution">
    <text evidence="2">The sequence shown here is derived from an EMBL/GenBank/DDBJ whole genome shotgun (WGS) entry which is preliminary data.</text>
</comment>
<dbReference type="RefSeq" id="WP_147800054.1">
    <property type="nucleotide sequence ID" value="NZ_VPFL01000012.1"/>
</dbReference>
<gene>
    <name evidence="2" type="ORF">FR698_09465</name>
</gene>
<evidence type="ECO:0000313" key="3">
    <source>
        <dbReference type="Proteomes" id="UP000321201"/>
    </source>
</evidence>
<accession>A0A5C7EX78</accession>
<dbReference type="InParanoid" id="A0A5C7EX78"/>
<name>A0A5C7EX78_9PROT</name>
<organism evidence="2 3">
    <name type="scientific">Pelomicrobium methylotrophicum</name>
    <dbReference type="NCBI Taxonomy" id="2602750"/>
    <lineage>
        <taxon>Bacteria</taxon>
        <taxon>Pseudomonadati</taxon>
        <taxon>Pseudomonadota</taxon>
        <taxon>Hydrogenophilia</taxon>
        <taxon>Hydrogenophilia incertae sedis</taxon>
        <taxon>Pelomicrobium</taxon>
    </lineage>
</organism>
<dbReference type="InterPro" id="IPR036895">
    <property type="entry name" value="Uracil-DNA_glycosylase-like_sf"/>
</dbReference>
<proteinExistence type="predicted"/>
<dbReference type="InterPro" id="IPR005122">
    <property type="entry name" value="Uracil-DNA_glycosylase-like"/>
</dbReference>
<dbReference type="EMBL" id="VPFL01000012">
    <property type="protein sequence ID" value="TXF11655.1"/>
    <property type="molecule type" value="Genomic_DNA"/>
</dbReference>
<dbReference type="Proteomes" id="UP000321201">
    <property type="component" value="Unassembled WGS sequence"/>
</dbReference>
<protein>
    <recommendedName>
        <fullName evidence="1">Uracil-DNA glycosylase-like domain-containing protein</fullName>
    </recommendedName>
</protein>